<reference evidence="3" key="1">
    <citation type="submission" date="2016-09" db="EMBL/GenBank/DDBJ databases">
        <authorList>
            <person name="Varghese N."/>
            <person name="Submissions S."/>
        </authorList>
    </citation>
    <scope>NUCLEOTIDE SEQUENCE [LARGE SCALE GENOMIC DNA]</scope>
    <source>
        <strain evidence="3">S5</strain>
    </source>
</reference>
<keyword evidence="3" id="KW-1185">Reference proteome</keyword>
<dbReference type="EMBL" id="FMYI01000001">
    <property type="protein sequence ID" value="SDB83922.1"/>
    <property type="molecule type" value="Genomic_DNA"/>
</dbReference>
<evidence type="ECO:0000313" key="3">
    <source>
        <dbReference type="Proteomes" id="UP000242949"/>
    </source>
</evidence>
<name>A0A1G6GPH6_9BACI</name>
<proteinExistence type="predicted"/>
<feature type="transmembrane region" description="Helical" evidence="1">
    <location>
        <begin position="36"/>
        <end position="58"/>
    </location>
</feature>
<sequence>MNFTENTIVNLILSILLFLFLNLVVFNVILDGDVATWEYIGLAIFHLVFLTVITIQIIKVISNNKND</sequence>
<keyword evidence="1" id="KW-0472">Membrane</keyword>
<protein>
    <submittedName>
        <fullName evidence="2">Uncharacterized protein</fullName>
    </submittedName>
</protein>
<keyword evidence="1" id="KW-1133">Transmembrane helix</keyword>
<gene>
    <name evidence="2" type="ORF">SAMN05421734_101365</name>
</gene>
<accession>A0A1G6GPH6</accession>
<dbReference type="Proteomes" id="UP000242949">
    <property type="component" value="Unassembled WGS sequence"/>
</dbReference>
<keyword evidence="1" id="KW-0812">Transmembrane</keyword>
<organism evidence="2 3">
    <name type="scientific">Pelagirhabdus alkalitolerans</name>
    <dbReference type="NCBI Taxonomy" id="1612202"/>
    <lineage>
        <taxon>Bacteria</taxon>
        <taxon>Bacillati</taxon>
        <taxon>Bacillota</taxon>
        <taxon>Bacilli</taxon>
        <taxon>Bacillales</taxon>
        <taxon>Bacillaceae</taxon>
        <taxon>Pelagirhabdus</taxon>
    </lineage>
</organism>
<evidence type="ECO:0000256" key="1">
    <source>
        <dbReference type="SAM" id="Phobius"/>
    </source>
</evidence>
<feature type="transmembrane region" description="Helical" evidence="1">
    <location>
        <begin position="7"/>
        <end position="30"/>
    </location>
</feature>
<dbReference type="AlphaFoldDB" id="A0A1G6GPH6"/>
<evidence type="ECO:0000313" key="2">
    <source>
        <dbReference type="EMBL" id="SDB83922.1"/>
    </source>
</evidence>